<dbReference type="PaxDb" id="4081-Solyc08g068610.2.1"/>
<evidence type="ECO:0000256" key="6">
    <source>
        <dbReference type="PIRSR" id="PIRSR602129-50"/>
    </source>
</evidence>
<feature type="transmembrane region" description="Helical" evidence="7">
    <location>
        <begin position="943"/>
        <end position="965"/>
    </location>
</feature>
<dbReference type="Gene3D" id="3.90.1150.10">
    <property type="entry name" value="Aspartate Aminotransferase, domain 1"/>
    <property type="match status" value="4"/>
</dbReference>
<reference evidence="8" key="2">
    <citation type="submission" date="2019-01" db="UniProtKB">
        <authorList>
            <consortium name="EnsemblPlants"/>
        </authorList>
    </citation>
    <scope>IDENTIFICATION</scope>
    <source>
        <strain evidence="8">cv. Heinz 1706</strain>
    </source>
</reference>
<keyword evidence="7" id="KW-0812">Transmembrane</keyword>
<name>A0A3Q7HPN5_SOLLC</name>
<feature type="modified residue" description="N6-(pyridoxal phosphate)lysine" evidence="6">
    <location>
        <position position="630"/>
    </location>
</feature>
<dbReference type="InterPro" id="IPR015421">
    <property type="entry name" value="PyrdxlP-dep_Trfase_major"/>
</dbReference>
<evidence type="ECO:0000256" key="4">
    <source>
        <dbReference type="ARBA" id="ARBA00022898"/>
    </source>
</evidence>
<dbReference type="InterPro" id="IPR021115">
    <property type="entry name" value="Pyridoxal-P_BS"/>
</dbReference>
<evidence type="ECO:0000256" key="5">
    <source>
        <dbReference type="ARBA" id="ARBA00023239"/>
    </source>
</evidence>
<dbReference type="Gramene" id="Solyc08g068640.3.1">
    <property type="protein sequence ID" value="Solyc08g068640.3.1"/>
    <property type="gene ID" value="Solyc08g068640.3"/>
</dbReference>
<dbReference type="GO" id="GO:0030170">
    <property type="term" value="F:pyridoxal phosphate binding"/>
    <property type="evidence" value="ECO:0007669"/>
    <property type="project" value="InterPro"/>
</dbReference>
<dbReference type="Pfam" id="PF00282">
    <property type="entry name" value="Pyridoxal_deC"/>
    <property type="match status" value="4"/>
</dbReference>
<dbReference type="InterPro" id="IPR051151">
    <property type="entry name" value="Group_II_Decarboxylase"/>
</dbReference>
<dbReference type="InterPro" id="IPR015422">
    <property type="entry name" value="PyrdxlP-dep_Trfase_small"/>
</dbReference>
<dbReference type="GO" id="GO:0016831">
    <property type="term" value="F:carboxy-lyase activity"/>
    <property type="evidence" value="ECO:0007669"/>
    <property type="project" value="UniProtKB-KW"/>
</dbReference>
<dbReference type="InterPro" id="IPR002129">
    <property type="entry name" value="PyrdxlP-dep_de-COase"/>
</dbReference>
<evidence type="ECO:0000256" key="1">
    <source>
        <dbReference type="ARBA" id="ARBA00001933"/>
    </source>
</evidence>
<keyword evidence="7" id="KW-1133">Transmembrane helix</keyword>
<evidence type="ECO:0000256" key="7">
    <source>
        <dbReference type="SAM" id="Phobius"/>
    </source>
</evidence>
<dbReference type="SUPFAM" id="SSF53383">
    <property type="entry name" value="PLP-dependent transferases"/>
    <property type="match status" value="4"/>
</dbReference>
<keyword evidence="7" id="KW-0472">Membrane</keyword>
<dbReference type="PROSITE" id="PS00392">
    <property type="entry name" value="DDC_GAD_HDC_YDC"/>
    <property type="match status" value="4"/>
</dbReference>
<keyword evidence="4 6" id="KW-0663">Pyridoxal phosphate</keyword>
<dbReference type="PANTHER" id="PTHR46101">
    <property type="match status" value="1"/>
</dbReference>
<evidence type="ECO:0008006" key="10">
    <source>
        <dbReference type="Google" id="ProtNLM"/>
    </source>
</evidence>
<reference evidence="8" key="1">
    <citation type="journal article" date="2012" name="Nature">
        <title>The tomato genome sequence provides insights into fleshy fruit evolution.</title>
        <authorList>
            <consortium name="Tomato Genome Consortium"/>
        </authorList>
    </citation>
    <scope>NUCLEOTIDE SEQUENCE [LARGE SCALE GENOMIC DNA]</scope>
    <source>
        <strain evidence="8">cv. Heinz 1706</strain>
    </source>
</reference>
<keyword evidence="5" id="KW-0456">Lyase</keyword>
<dbReference type="Proteomes" id="UP000004994">
    <property type="component" value="Chromosome 8"/>
</dbReference>
<accession>A0A3Q7HPN5</accession>
<dbReference type="EnsemblPlants" id="Solyc08g068640.3.1">
    <property type="protein sequence ID" value="Solyc08g068640.3.1"/>
    <property type="gene ID" value="Solyc08g068640.3"/>
</dbReference>
<keyword evidence="3" id="KW-0210">Decarboxylase</keyword>
<protein>
    <recommendedName>
        <fullName evidence="10">Histidine decarboxylase</fullName>
    </recommendedName>
</protein>
<evidence type="ECO:0000256" key="2">
    <source>
        <dbReference type="ARBA" id="ARBA00009533"/>
    </source>
</evidence>
<comment type="cofactor">
    <cofactor evidence="1 6">
        <name>pyridoxal 5'-phosphate</name>
        <dbReference type="ChEBI" id="CHEBI:597326"/>
    </cofactor>
</comment>
<organism evidence="8">
    <name type="scientific">Solanum lycopersicum</name>
    <name type="common">Tomato</name>
    <name type="synonym">Lycopersicon esculentum</name>
    <dbReference type="NCBI Taxonomy" id="4081"/>
    <lineage>
        <taxon>Eukaryota</taxon>
        <taxon>Viridiplantae</taxon>
        <taxon>Streptophyta</taxon>
        <taxon>Embryophyta</taxon>
        <taxon>Tracheophyta</taxon>
        <taxon>Spermatophyta</taxon>
        <taxon>Magnoliopsida</taxon>
        <taxon>eudicotyledons</taxon>
        <taxon>Gunneridae</taxon>
        <taxon>Pentapetalae</taxon>
        <taxon>asterids</taxon>
        <taxon>lamiids</taxon>
        <taxon>Solanales</taxon>
        <taxon>Solanaceae</taxon>
        <taxon>Solanoideae</taxon>
        <taxon>Solaneae</taxon>
        <taxon>Solanum</taxon>
        <taxon>Solanum subgen. Lycopersicon</taxon>
    </lineage>
</organism>
<dbReference type="PANTHER" id="PTHR46101:SF16">
    <property type="entry name" value="HISTIDINE DECARBOXYLASE-LIKE"/>
    <property type="match status" value="1"/>
</dbReference>
<sequence>MEPGLKNDGPSLDTILVNYLDTLTQRVNYHLGYPVNICYDHYATLAPLLQFHLNNCGDPFLQNTVDFHSKDFEVAVLNWFAKLWEIEKDQYWGYVTNGGTEGNLHGILLGRELLPDGILYVSKDSHYSVFKAARMYRMDSETINTSVNGEMDYSDLRAKLLQNKDKPAIINVTIGTTFKGAIDDVNIILETLKECGYSQDRFYIHCDAALCGLMTPFINNMISFKKSIGSVTISGHKFLGCPMPCGVQITRKSYINNLSTNVEYIASVDATISGSRNGLTPIFLWYSLSAKGQVGLQKDVKRCLDNAKYLKDRLQQAGISVMLNELSIIVVLERPRDHEFVRRWQLSCVKDMAHVIVMPGITREMLDNFLSELVQQRKAWYQNGKTNPPCVGEDIPALNNDGPSLDTILVNYLDTLTRRVNYHLGYPVNICYDHYASLAPLLQFHLNNCGDPFLQNTVDFHSKDFEVTVLDWFAQLWEIEKDQYWGYVTNGGTEGNLHGILLGRELLPDGILYASKDSHYSVFKAARMYRMDSETINTSVNGEMDYSDLRAKLLQNKDKPAIINVTIGTTFKGAIDDVDTILEILKECGYSQDRFYIHCDAALCGLMTPFINNMISFKKPIGSVTISGHKFLGCPMPCGVQITRKSYINNLSTNVEYIASVDATISGSRNGLTPIFLWYSLSAKGQLGLQKDVKRCLDNAKYLKDRLQKEGISVMLNELSIIVVLERPRDHEFVRRWQLSCVKDMAHVIVMPGITREMLDNFMSELVQQRKVWYQNGKTYPPCVGEDIVMEPALDNDGPSLDTILVNYLDTLTQRVNYHLGYPVNICYDHYASLAPLLQFHLNNCDFEVAVLDWFAQLWGIEKDQYWGYVTNGGTEGNLHGILLGRELLPEGILYASKDSHYSVFKAARMYRMDSETINTSVNGEMDYSDLRAKLLQNKDKPAIINVTIGIYLYSNLLSFFIFLLCDQISHLMSFPLMVLLIIGTTFKGAIDDVDVILETLKECGYSQDRFYIHCDAALCGLMTPFINNVSFNCFLLLITISLMISFKKPIGSVTISGHKFLGCPMPCGVQITRKSYINNLSTNVEYIASVDATISGSRNGLTLIFLWYSLSAKGQVGLQKDVKRCLDNAKYLKDRLQQAGISVMLNELSIIVVLERPRDHEFVRRWQLSCVKDMAHVIVMPGITREMLDNFMSELVQQRKVWYQNGKTNPPCVGEDIVMEPSLNNNGPSLDTILVNYLDTLTQRVNYHLGYPVNICYDHYASLAPLLQFHLNNCGDPFLQNTVDFHSKDFEVAVLDWFAKLWEIEKDQYWGYVTNGGTEGNLHGILLGRELLPEGILYASKDSHYSVFKAARMYRMDSETINTSVNGEMDYSDLRAKLLQNKDKPAIINVTIGTTFKGAIDDLDVILETLKECGYSQDRFYIHCDAALCGLMTPFINNMISFKKPIGSVTISGHKFLGCPMPCGVQITRKSYINNLSTNVEYIASVDATISGSRNGLTPIFLWYSLSAKGQVGLQKDVKRCLDNAKYLKNRLQQAGISVMLNELSIIVVLERPRDHEFVRRWQLSCVKDMAHVIVMPGITREMLDNFVSELVQQRKQWYRDGKAEAPCVGEDIGAQNCACSYHKIDYISP</sequence>
<dbReference type="InParanoid" id="A0A3Q7HPN5"/>
<proteinExistence type="inferred from homology"/>
<feature type="transmembrane region" description="Helical" evidence="7">
    <location>
        <begin position="1026"/>
        <end position="1047"/>
    </location>
</feature>
<dbReference type="InterPro" id="IPR015424">
    <property type="entry name" value="PyrdxlP-dep_Trfase"/>
</dbReference>
<keyword evidence="9" id="KW-1185">Reference proteome</keyword>
<evidence type="ECO:0000256" key="3">
    <source>
        <dbReference type="ARBA" id="ARBA00022793"/>
    </source>
</evidence>
<evidence type="ECO:0000313" key="9">
    <source>
        <dbReference type="Proteomes" id="UP000004994"/>
    </source>
</evidence>
<comment type="similarity">
    <text evidence="2">Belongs to the group II decarboxylase family.</text>
</comment>
<dbReference type="GO" id="GO:0019752">
    <property type="term" value="P:carboxylic acid metabolic process"/>
    <property type="evidence" value="ECO:0007669"/>
    <property type="project" value="InterPro"/>
</dbReference>
<evidence type="ECO:0000313" key="8">
    <source>
        <dbReference type="EnsemblPlants" id="Solyc08g068640.3.1"/>
    </source>
</evidence>
<dbReference type="Gene3D" id="3.40.640.10">
    <property type="entry name" value="Type I PLP-dependent aspartate aminotransferase-like (Major domain)"/>
    <property type="match status" value="4"/>
</dbReference>
<dbReference type="NCBIfam" id="NF002748">
    <property type="entry name" value="PRK02769.1"/>
    <property type="match status" value="3"/>
</dbReference>